<dbReference type="InterPro" id="IPR011252">
    <property type="entry name" value="Fibrogen-bd_dom1"/>
</dbReference>
<dbReference type="Pfam" id="PF05737">
    <property type="entry name" value="Collagen_bind"/>
    <property type="match status" value="1"/>
</dbReference>
<dbReference type="InterPro" id="IPR008456">
    <property type="entry name" value="Collagen-bd_dom"/>
</dbReference>
<reference evidence="10" key="1">
    <citation type="submission" date="2020-10" db="EMBL/GenBank/DDBJ databases">
        <authorList>
            <person name="Gilroy R."/>
        </authorList>
    </citation>
    <scope>NUCLEOTIDE SEQUENCE</scope>
    <source>
        <strain evidence="10">C6-149</strain>
    </source>
</reference>
<feature type="domain" description="SpaA-like prealbumin fold" evidence="8">
    <location>
        <begin position="320"/>
        <end position="400"/>
    </location>
</feature>
<evidence type="ECO:0000259" key="9">
    <source>
        <dbReference type="Pfam" id="PF17961"/>
    </source>
</evidence>
<dbReference type="Proteomes" id="UP000823614">
    <property type="component" value="Unassembled WGS sequence"/>
</dbReference>
<evidence type="ECO:0000259" key="7">
    <source>
        <dbReference type="Pfam" id="PF05737"/>
    </source>
</evidence>
<reference evidence="10" key="2">
    <citation type="journal article" date="2021" name="PeerJ">
        <title>Extensive microbial diversity within the chicken gut microbiome revealed by metagenomics and culture.</title>
        <authorList>
            <person name="Gilroy R."/>
            <person name="Ravi A."/>
            <person name="Getino M."/>
            <person name="Pursley I."/>
            <person name="Horton D.L."/>
            <person name="Alikhan N.F."/>
            <person name="Baker D."/>
            <person name="Gharbi K."/>
            <person name="Hall N."/>
            <person name="Watson M."/>
            <person name="Adriaenssens E.M."/>
            <person name="Foster-Nyarko E."/>
            <person name="Jarju S."/>
            <person name="Secka A."/>
            <person name="Antonio M."/>
            <person name="Oren A."/>
            <person name="Chaudhuri R.R."/>
            <person name="La Ragione R."/>
            <person name="Hildebrand F."/>
            <person name="Pallen M.J."/>
        </authorList>
    </citation>
    <scope>NUCLEOTIDE SEQUENCE</scope>
    <source>
        <strain evidence="10">C6-149</strain>
    </source>
</reference>
<comment type="caution">
    <text evidence="10">The sequence shown here is derived from an EMBL/GenBank/DDBJ whole genome shotgun (WGS) entry which is preliminary data.</text>
</comment>
<keyword evidence="4" id="KW-0732">Signal</keyword>
<feature type="domain" description="SDR-like Ig" evidence="9">
    <location>
        <begin position="64"/>
        <end position="147"/>
    </location>
</feature>
<dbReference type="Gene3D" id="2.60.40.1280">
    <property type="match status" value="1"/>
</dbReference>
<feature type="compositionally biased region" description="Low complexity" evidence="6">
    <location>
        <begin position="414"/>
        <end position="628"/>
    </location>
</feature>
<name>A0A9D9E6Q3_9LACO</name>
<evidence type="ECO:0000256" key="4">
    <source>
        <dbReference type="ARBA" id="ARBA00022729"/>
    </source>
</evidence>
<dbReference type="InterPro" id="IPR041171">
    <property type="entry name" value="SDR_Ig"/>
</dbReference>
<evidence type="ECO:0000256" key="6">
    <source>
        <dbReference type="SAM" id="MobiDB-lite"/>
    </source>
</evidence>
<dbReference type="Gene3D" id="2.60.40.740">
    <property type="match status" value="1"/>
</dbReference>
<dbReference type="SUPFAM" id="SSF49401">
    <property type="entry name" value="Bacterial adhesins"/>
    <property type="match status" value="2"/>
</dbReference>
<evidence type="ECO:0000256" key="2">
    <source>
        <dbReference type="ARBA" id="ARBA00022512"/>
    </source>
</evidence>
<dbReference type="Gene3D" id="2.60.40.10">
    <property type="entry name" value="Immunoglobulins"/>
    <property type="match status" value="1"/>
</dbReference>
<dbReference type="SUPFAM" id="SSF49478">
    <property type="entry name" value="Cna protein B-type domain"/>
    <property type="match status" value="1"/>
</dbReference>
<sequence length="628" mass="65273">MKKGKKRNLLIVIASAIVAVLIAVGAGIHATEITTISGLSGSDATVTNSQGQQVDPADLPADGWTGYNVNYNWSIPDSTNISAGDTATVTLPAGMIVNQDTTGVMKNSKGEVVGTVKFTKGSSTGTITFNDKLHNQYGKHGTLSVTAVKKVKPTSSTTSGTTGTSTLTWGINKAGWIDQGAEKNGVPTKIYWDIVINPQGKTLKNVKVTDTIGSGQTYDNGSATFHSVQYHEGQESTRTGTVQGTTTVNGNTVTFNLGDIDTSVEIEYETTITNINVNGGNLWSNQANVTTTTPNTDWSRTKDSATVNWGTGGTAQSYVGKIEITKVDSTDKTKVLPGATFELENANHQVVKSGLVTDSDGKITIDNLPDGQYYLVETKAPAGYQLDSTPIEVIISNSDNHTATPVIADKPEVSSSSSSSKRSSSSKKISSSKKSSSSIKSSSKKASSSKKSSNAIKSSSKKISSSKKSSSLKSSSKKASSSKKSSNAIKSSSKKASSSKKSSSLKSSSKKASSSKKSSSLKSSSKKASSSKKSSSSIKSSSKKASSSKKSSSSIKSSSKKISSSKKSSSSIKSSSKKVSSSKKSSSSIKSSSKKVSSSKKSSSLKSSSKKSSSSIKSSSKKASSSKK</sequence>
<dbReference type="InterPro" id="IPR013783">
    <property type="entry name" value="Ig-like_fold"/>
</dbReference>
<dbReference type="InterPro" id="IPR041033">
    <property type="entry name" value="SpaA_PFL_dom_1"/>
</dbReference>
<evidence type="ECO:0008006" key="12">
    <source>
        <dbReference type="Google" id="ProtNLM"/>
    </source>
</evidence>
<protein>
    <recommendedName>
        <fullName evidence="12">Prealbumin-like fold domain-containing protein</fullName>
    </recommendedName>
</protein>
<evidence type="ECO:0000256" key="1">
    <source>
        <dbReference type="ARBA" id="ARBA00004168"/>
    </source>
</evidence>
<dbReference type="InterPro" id="IPR008966">
    <property type="entry name" value="Adhesion_dom_sf"/>
</dbReference>
<comment type="subcellular location">
    <subcellularLocation>
        <location evidence="1">Secreted</location>
        <location evidence="1">Cell wall</location>
        <topology evidence="1">Peptidoglycan-anchor</topology>
    </subcellularLocation>
</comment>
<dbReference type="AlphaFoldDB" id="A0A9D9E6Q3"/>
<organism evidence="10 11">
    <name type="scientific">Candidatus Gallilactobacillus intestinavium</name>
    <dbReference type="NCBI Taxonomy" id="2840838"/>
    <lineage>
        <taxon>Bacteria</taxon>
        <taxon>Bacillati</taxon>
        <taxon>Bacillota</taxon>
        <taxon>Bacilli</taxon>
        <taxon>Lactobacillales</taxon>
        <taxon>Lactobacillaceae</taxon>
        <taxon>Lactobacillaceae incertae sedis</taxon>
        <taxon>Candidatus Gallilactobacillus</taxon>
    </lineage>
</organism>
<evidence type="ECO:0000313" key="11">
    <source>
        <dbReference type="Proteomes" id="UP000823614"/>
    </source>
</evidence>
<evidence type="ECO:0000259" key="8">
    <source>
        <dbReference type="Pfam" id="PF17802"/>
    </source>
</evidence>
<keyword evidence="5" id="KW-0572">Peptidoglycan-anchor</keyword>
<keyword evidence="3" id="KW-0964">Secreted</keyword>
<feature type="non-terminal residue" evidence="10">
    <location>
        <position position="628"/>
    </location>
</feature>
<feature type="domain" description="Collagen binding" evidence="7">
    <location>
        <begin position="171"/>
        <end position="290"/>
    </location>
</feature>
<gene>
    <name evidence="10" type="ORF">IAA89_02160</name>
</gene>
<dbReference type="Pfam" id="PF17802">
    <property type="entry name" value="SpaA"/>
    <property type="match status" value="1"/>
</dbReference>
<proteinExistence type="predicted"/>
<dbReference type="Pfam" id="PF17961">
    <property type="entry name" value="Big_8"/>
    <property type="match status" value="1"/>
</dbReference>
<evidence type="ECO:0000256" key="3">
    <source>
        <dbReference type="ARBA" id="ARBA00022525"/>
    </source>
</evidence>
<feature type="region of interest" description="Disordered" evidence="6">
    <location>
        <begin position="402"/>
        <end position="628"/>
    </location>
</feature>
<dbReference type="GO" id="GO:0005518">
    <property type="term" value="F:collagen binding"/>
    <property type="evidence" value="ECO:0007669"/>
    <property type="project" value="InterPro"/>
</dbReference>
<dbReference type="EMBL" id="JADIMP010000039">
    <property type="protein sequence ID" value="MBO8441233.1"/>
    <property type="molecule type" value="Genomic_DNA"/>
</dbReference>
<evidence type="ECO:0000256" key="5">
    <source>
        <dbReference type="ARBA" id="ARBA00023088"/>
    </source>
</evidence>
<keyword evidence="2" id="KW-0134">Cell wall</keyword>
<dbReference type="GO" id="GO:0007155">
    <property type="term" value="P:cell adhesion"/>
    <property type="evidence" value="ECO:0007669"/>
    <property type="project" value="InterPro"/>
</dbReference>
<evidence type="ECO:0000313" key="10">
    <source>
        <dbReference type="EMBL" id="MBO8441233.1"/>
    </source>
</evidence>
<accession>A0A9D9E6Q3</accession>